<dbReference type="SUPFAM" id="SSF57716">
    <property type="entry name" value="Glucocorticoid receptor-like (DNA-binding domain)"/>
    <property type="match status" value="1"/>
</dbReference>
<name>A0A9Q1HGC7_HOLLE</name>
<keyword evidence="6 9" id="KW-0804">Transcription</keyword>
<evidence type="ECO:0000256" key="7">
    <source>
        <dbReference type="ARBA" id="ARBA00023170"/>
    </source>
</evidence>
<evidence type="ECO:0000313" key="14">
    <source>
        <dbReference type="Proteomes" id="UP001152320"/>
    </source>
</evidence>
<dbReference type="Gene3D" id="1.10.565.10">
    <property type="entry name" value="Retinoid X Receptor"/>
    <property type="match status" value="1"/>
</dbReference>
<evidence type="ECO:0000256" key="6">
    <source>
        <dbReference type="ARBA" id="ARBA00023163"/>
    </source>
</evidence>
<dbReference type="SMART" id="SM00399">
    <property type="entry name" value="ZnF_C4"/>
    <property type="match status" value="1"/>
</dbReference>
<keyword evidence="7 9" id="KW-0675">Receptor</keyword>
<keyword evidence="14" id="KW-1185">Reference proteome</keyword>
<dbReference type="GO" id="GO:0003700">
    <property type="term" value="F:DNA-binding transcription factor activity"/>
    <property type="evidence" value="ECO:0007669"/>
    <property type="project" value="InterPro"/>
</dbReference>
<evidence type="ECO:0000256" key="5">
    <source>
        <dbReference type="ARBA" id="ARBA00023125"/>
    </source>
</evidence>
<proteinExistence type="inferred from homology"/>
<evidence type="ECO:0000256" key="3">
    <source>
        <dbReference type="ARBA" id="ARBA00022833"/>
    </source>
</evidence>
<keyword evidence="8 9" id="KW-0539">Nucleus</keyword>
<feature type="region of interest" description="Disordered" evidence="10">
    <location>
        <begin position="207"/>
        <end position="227"/>
    </location>
</feature>
<dbReference type="EMBL" id="JAIZAY010000003">
    <property type="protein sequence ID" value="KAJ8044880.1"/>
    <property type="molecule type" value="Genomic_DNA"/>
</dbReference>
<comment type="caution">
    <text evidence="13">The sequence shown here is derived from an EMBL/GenBank/DDBJ whole genome shotgun (WGS) entry which is preliminary data.</text>
</comment>
<dbReference type="InterPro" id="IPR000536">
    <property type="entry name" value="Nucl_hrmn_rcpt_lig-bd"/>
</dbReference>
<protein>
    <submittedName>
        <fullName evidence="13">Estrogen-related receptor gamma</fullName>
    </submittedName>
</protein>
<dbReference type="SUPFAM" id="SSF48508">
    <property type="entry name" value="Nuclear receptor ligand-binding domain"/>
    <property type="match status" value="1"/>
</dbReference>
<comment type="subcellular location">
    <subcellularLocation>
        <location evidence="9">Nucleus</location>
    </subcellularLocation>
</comment>
<gene>
    <name evidence="13" type="ORF">HOLleu_07763</name>
</gene>
<dbReference type="Pfam" id="PF00104">
    <property type="entry name" value="Hormone_recep"/>
    <property type="match status" value="1"/>
</dbReference>
<dbReference type="InterPro" id="IPR013088">
    <property type="entry name" value="Znf_NHR/GATA"/>
</dbReference>
<dbReference type="PRINTS" id="PR00398">
    <property type="entry name" value="STRDHORMONER"/>
</dbReference>
<evidence type="ECO:0000313" key="13">
    <source>
        <dbReference type="EMBL" id="KAJ8044880.1"/>
    </source>
</evidence>
<keyword evidence="3 9" id="KW-0862">Zinc</keyword>
<evidence type="ECO:0000256" key="10">
    <source>
        <dbReference type="SAM" id="MobiDB-lite"/>
    </source>
</evidence>
<sequence>MFNMEYDPNKVLEGFLYHPTCDSVMTTLQETDCRPDYISQEELAIATGLSNQPILKQEIAAIGSPSSSLGSAESDGVDSTGDNQGLLNDLPVISDSTPDFMGERLVPGTVEDNDRPPNPRLCAVCEDLASGYHYGIASCEACKAFFKRTVQGSLHLTYIAGNLKYICHAKNRCEVTKKRRKACPGCRFKKCMDMGMMLDGVRPDRVRGGRQKYRRRPEETDFAPSSSARRAKYRRALELMKLLLKIEPPVSDMSPLDPSLKDRDMEFRTMKIITDLGDKALVNVVHWAKQVPGVTELSLNDQMILLQEGWMEILLWQVLFRSLSLTNPDRIFFTNGLSMDTEQAERTGLGLLFNRGLHIVRKMREVGIDKEEYTLLKAVVLTNVEASRIEEANNLRHLQNNLYDALYHHIFKDYPGDSRRMCRLLTVLPLLRQLAIEAVEHVSRYSEERSVPIQQLFKEMLQCTTHSQTTSSLSQNLSQD</sequence>
<dbReference type="PRINTS" id="PR00047">
    <property type="entry name" value="STROIDFINGER"/>
</dbReference>
<dbReference type="Pfam" id="PF00105">
    <property type="entry name" value="zf-C4"/>
    <property type="match status" value="1"/>
</dbReference>
<evidence type="ECO:0000256" key="4">
    <source>
        <dbReference type="ARBA" id="ARBA00023015"/>
    </source>
</evidence>
<dbReference type="GO" id="GO:0005634">
    <property type="term" value="C:nucleus"/>
    <property type="evidence" value="ECO:0007669"/>
    <property type="project" value="UniProtKB-SubCell"/>
</dbReference>
<dbReference type="InterPro" id="IPR001628">
    <property type="entry name" value="Znf_hrmn_rcpt"/>
</dbReference>
<feature type="domain" description="NR LBD" evidence="12">
    <location>
        <begin position="235"/>
        <end position="464"/>
    </location>
</feature>
<evidence type="ECO:0000256" key="8">
    <source>
        <dbReference type="ARBA" id="ARBA00023242"/>
    </source>
</evidence>
<dbReference type="PANTHER" id="PTHR48092">
    <property type="entry name" value="KNIRPS-RELATED PROTEIN-RELATED"/>
    <property type="match status" value="1"/>
</dbReference>
<evidence type="ECO:0000256" key="9">
    <source>
        <dbReference type="RuleBase" id="RU004334"/>
    </source>
</evidence>
<dbReference type="PROSITE" id="PS00031">
    <property type="entry name" value="NUCLEAR_REC_DBD_1"/>
    <property type="match status" value="1"/>
</dbReference>
<evidence type="ECO:0000256" key="1">
    <source>
        <dbReference type="ARBA" id="ARBA00022723"/>
    </source>
</evidence>
<keyword evidence="1 9" id="KW-0479">Metal-binding</keyword>
<dbReference type="GO" id="GO:0008270">
    <property type="term" value="F:zinc ion binding"/>
    <property type="evidence" value="ECO:0007669"/>
    <property type="project" value="UniProtKB-KW"/>
</dbReference>
<dbReference type="PROSITE" id="PS51030">
    <property type="entry name" value="NUCLEAR_REC_DBD_2"/>
    <property type="match status" value="1"/>
</dbReference>
<dbReference type="SMART" id="SM00430">
    <property type="entry name" value="HOLI"/>
    <property type="match status" value="1"/>
</dbReference>
<accession>A0A9Q1HGC7</accession>
<evidence type="ECO:0000259" key="11">
    <source>
        <dbReference type="PROSITE" id="PS51030"/>
    </source>
</evidence>
<dbReference type="Proteomes" id="UP001152320">
    <property type="component" value="Chromosome 3"/>
</dbReference>
<keyword evidence="4 9" id="KW-0805">Transcription regulation</keyword>
<feature type="domain" description="Nuclear receptor" evidence="11">
    <location>
        <begin position="119"/>
        <end position="203"/>
    </location>
</feature>
<dbReference type="Gene3D" id="3.30.50.10">
    <property type="entry name" value="Erythroid Transcription Factor GATA-1, subunit A"/>
    <property type="match status" value="1"/>
</dbReference>
<dbReference type="PROSITE" id="PS51843">
    <property type="entry name" value="NR_LBD"/>
    <property type="match status" value="1"/>
</dbReference>
<dbReference type="OrthoDB" id="5799427at2759"/>
<dbReference type="GO" id="GO:0043565">
    <property type="term" value="F:sequence-specific DNA binding"/>
    <property type="evidence" value="ECO:0007669"/>
    <property type="project" value="InterPro"/>
</dbReference>
<comment type="similarity">
    <text evidence="9">Belongs to the nuclear hormone receptor family.</text>
</comment>
<feature type="region of interest" description="Disordered" evidence="10">
    <location>
        <begin position="66"/>
        <end position="88"/>
    </location>
</feature>
<keyword evidence="2 9" id="KW-0863">Zinc-finger</keyword>
<dbReference type="InterPro" id="IPR001723">
    <property type="entry name" value="Nuclear_hrmn_rcpt"/>
</dbReference>
<evidence type="ECO:0000256" key="2">
    <source>
        <dbReference type="ARBA" id="ARBA00022771"/>
    </source>
</evidence>
<dbReference type="SMR" id="A0A9Q1HGC7"/>
<reference evidence="13" key="1">
    <citation type="submission" date="2021-10" db="EMBL/GenBank/DDBJ databases">
        <title>Tropical sea cucumber genome reveals ecological adaptation and Cuvierian tubules defense mechanism.</title>
        <authorList>
            <person name="Chen T."/>
        </authorList>
    </citation>
    <scope>NUCLEOTIDE SEQUENCE</scope>
    <source>
        <strain evidence="13">Nanhai2018</strain>
        <tissue evidence="13">Muscle</tissue>
    </source>
</reference>
<dbReference type="AlphaFoldDB" id="A0A9Q1HGC7"/>
<dbReference type="InterPro" id="IPR035500">
    <property type="entry name" value="NHR-like_dom_sf"/>
</dbReference>
<dbReference type="InterPro" id="IPR050200">
    <property type="entry name" value="Nuclear_hormone_rcpt_NR3"/>
</dbReference>
<evidence type="ECO:0000259" key="12">
    <source>
        <dbReference type="PROSITE" id="PS51843"/>
    </source>
</evidence>
<keyword evidence="5 9" id="KW-0238">DNA-binding</keyword>
<organism evidence="13 14">
    <name type="scientific">Holothuria leucospilota</name>
    <name type="common">Black long sea cucumber</name>
    <name type="synonym">Mertensiothuria leucospilota</name>
    <dbReference type="NCBI Taxonomy" id="206669"/>
    <lineage>
        <taxon>Eukaryota</taxon>
        <taxon>Metazoa</taxon>
        <taxon>Echinodermata</taxon>
        <taxon>Eleutherozoa</taxon>
        <taxon>Echinozoa</taxon>
        <taxon>Holothuroidea</taxon>
        <taxon>Aspidochirotacea</taxon>
        <taxon>Aspidochirotida</taxon>
        <taxon>Holothuriidae</taxon>
        <taxon>Holothuria</taxon>
    </lineage>
</organism>